<reference evidence="6" key="1">
    <citation type="submission" date="2025-08" db="UniProtKB">
        <authorList>
            <consortium name="RefSeq"/>
        </authorList>
    </citation>
    <scope>IDENTIFICATION</scope>
    <source>
        <tissue evidence="6">Tentacle</tissue>
    </source>
</reference>
<evidence type="ECO:0000259" key="4">
    <source>
        <dbReference type="PROSITE" id="PS50011"/>
    </source>
</evidence>
<evidence type="ECO:0000313" key="5">
    <source>
        <dbReference type="Proteomes" id="UP000515163"/>
    </source>
</evidence>
<dbReference type="InterPro" id="IPR000719">
    <property type="entry name" value="Prot_kinase_dom"/>
</dbReference>
<feature type="binding site" evidence="3">
    <location>
        <position position="181"/>
    </location>
    <ligand>
        <name>ATP</name>
        <dbReference type="ChEBI" id="CHEBI:30616"/>
    </ligand>
</feature>
<keyword evidence="5" id="KW-1185">Reference proteome</keyword>
<organism evidence="5 6">
    <name type="scientific">Actinia tenebrosa</name>
    <name type="common">Australian red waratah sea anemone</name>
    <dbReference type="NCBI Taxonomy" id="6105"/>
    <lineage>
        <taxon>Eukaryota</taxon>
        <taxon>Metazoa</taxon>
        <taxon>Cnidaria</taxon>
        <taxon>Anthozoa</taxon>
        <taxon>Hexacorallia</taxon>
        <taxon>Actiniaria</taxon>
        <taxon>Actiniidae</taxon>
        <taxon>Actinia</taxon>
    </lineage>
</organism>
<dbReference type="InterPro" id="IPR001245">
    <property type="entry name" value="Ser-Thr/Tyr_kinase_cat_dom"/>
</dbReference>
<dbReference type="KEGG" id="aten:116294005"/>
<feature type="domain" description="Protein kinase" evidence="4">
    <location>
        <begin position="154"/>
        <end position="261"/>
    </location>
</feature>
<dbReference type="InterPro" id="IPR017441">
    <property type="entry name" value="Protein_kinase_ATP_BS"/>
</dbReference>
<proteinExistence type="predicted"/>
<sequence>MEAPILKSKLRNQFFRRARRNIIVERLRQQIQEGEPFHRLAAAKVRELVLESGFLVSLQEFGHAIRLAFPSIKRRRVHSCWYYYGIQEAGKTNGSIAQKEVAIPSMSQKCHESRKRSHPFAKRKEVTSKIVENGLVKTAPFKIASLNICCEDLAFNKDIIGTGTFGRCYSGEYKGLPVAIKVFKGKQSFLSIHKEAEIMTKIPSHPNIAMLIGVRTDGYPFMLVSKLCTMNNHPQTYAAYLKEHEINKTLTTNLPMSSDSV</sequence>
<dbReference type="Proteomes" id="UP000515163">
    <property type="component" value="Unplaced"/>
</dbReference>
<keyword evidence="2 3" id="KW-0067">ATP-binding</keyword>
<dbReference type="PANTHER" id="PTHR24418">
    <property type="entry name" value="TYROSINE-PROTEIN KINASE"/>
    <property type="match status" value="1"/>
</dbReference>
<gene>
    <name evidence="6" type="primary">LOC116294005</name>
</gene>
<dbReference type="InParanoid" id="A0A6P8HQK5"/>
<evidence type="ECO:0000256" key="1">
    <source>
        <dbReference type="ARBA" id="ARBA00022741"/>
    </source>
</evidence>
<dbReference type="GeneID" id="116294005"/>
<name>A0A6P8HQK5_ACTTE</name>
<dbReference type="InterPro" id="IPR011009">
    <property type="entry name" value="Kinase-like_dom_sf"/>
</dbReference>
<dbReference type="SUPFAM" id="SSF56112">
    <property type="entry name" value="Protein kinase-like (PK-like)"/>
    <property type="match status" value="1"/>
</dbReference>
<dbReference type="Gene3D" id="3.30.200.20">
    <property type="entry name" value="Phosphorylase Kinase, domain 1"/>
    <property type="match status" value="1"/>
</dbReference>
<dbReference type="GO" id="GO:0005524">
    <property type="term" value="F:ATP binding"/>
    <property type="evidence" value="ECO:0007669"/>
    <property type="project" value="UniProtKB-UniRule"/>
</dbReference>
<dbReference type="RefSeq" id="XP_031557383.1">
    <property type="nucleotide sequence ID" value="XM_031701523.1"/>
</dbReference>
<dbReference type="PROSITE" id="PS00107">
    <property type="entry name" value="PROTEIN_KINASE_ATP"/>
    <property type="match status" value="1"/>
</dbReference>
<protein>
    <submittedName>
        <fullName evidence="6">Uncharacterized protein LOC116294005</fullName>
    </submittedName>
</protein>
<keyword evidence="1 3" id="KW-0547">Nucleotide-binding</keyword>
<evidence type="ECO:0000313" key="6">
    <source>
        <dbReference type="RefSeq" id="XP_031557383.1"/>
    </source>
</evidence>
<evidence type="ECO:0000256" key="2">
    <source>
        <dbReference type="ARBA" id="ARBA00022840"/>
    </source>
</evidence>
<accession>A0A6P8HQK5</accession>
<dbReference type="PROSITE" id="PS50011">
    <property type="entry name" value="PROTEIN_KINASE_DOM"/>
    <property type="match status" value="1"/>
</dbReference>
<dbReference type="OrthoDB" id="10564103at2759"/>
<dbReference type="Pfam" id="PF07714">
    <property type="entry name" value="PK_Tyr_Ser-Thr"/>
    <property type="match status" value="1"/>
</dbReference>
<dbReference type="InterPro" id="IPR050198">
    <property type="entry name" value="Non-receptor_tyrosine_kinases"/>
</dbReference>
<dbReference type="GO" id="GO:0004672">
    <property type="term" value="F:protein kinase activity"/>
    <property type="evidence" value="ECO:0007669"/>
    <property type="project" value="InterPro"/>
</dbReference>
<dbReference type="AlphaFoldDB" id="A0A6P8HQK5"/>
<evidence type="ECO:0000256" key="3">
    <source>
        <dbReference type="PROSITE-ProRule" id="PRU10141"/>
    </source>
</evidence>